<dbReference type="PANTHER" id="PTHR13429:SF12">
    <property type="entry name" value="FERM AND PDZ DOMAIN-CONTAINING PROTEIN 2"/>
    <property type="match status" value="1"/>
</dbReference>
<organism evidence="4">
    <name type="scientific">Culicoides sonorensis</name>
    <name type="common">Biting midge</name>
    <dbReference type="NCBI Taxonomy" id="179676"/>
    <lineage>
        <taxon>Eukaryota</taxon>
        <taxon>Metazoa</taxon>
        <taxon>Ecdysozoa</taxon>
        <taxon>Arthropoda</taxon>
        <taxon>Hexapoda</taxon>
        <taxon>Insecta</taxon>
        <taxon>Pterygota</taxon>
        <taxon>Neoptera</taxon>
        <taxon>Endopterygota</taxon>
        <taxon>Diptera</taxon>
        <taxon>Nematocera</taxon>
        <taxon>Chironomoidea</taxon>
        <taxon>Ceratopogonidae</taxon>
        <taxon>Ceratopogoninae</taxon>
        <taxon>Culicoides</taxon>
        <taxon>Monoculicoides</taxon>
    </lineage>
</organism>
<dbReference type="SUPFAM" id="SSF54197">
    <property type="entry name" value="HIT-like"/>
    <property type="match status" value="1"/>
</dbReference>
<evidence type="ECO:0000259" key="2">
    <source>
        <dbReference type="PROSITE" id="PS50057"/>
    </source>
</evidence>
<dbReference type="InterPro" id="IPR036034">
    <property type="entry name" value="PDZ_sf"/>
</dbReference>
<dbReference type="Pfam" id="PF00373">
    <property type="entry name" value="FERM_M"/>
    <property type="match status" value="1"/>
</dbReference>
<evidence type="ECO:0000313" key="4">
    <source>
        <dbReference type="EMBL" id="SSX17696.1"/>
    </source>
</evidence>
<feature type="region of interest" description="Disordered" evidence="1">
    <location>
        <begin position="1501"/>
        <end position="1527"/>
    </location>
</feature>
<dbReference type="InterPro" id="IPR019748">
    <property type="entry name" value="FERM_central"/>
</dbReference>
<dbReference type="EMBL" id="UFQT01000014">
    <property type="protein sequence ID" value="SSX17696.1"/>
    <property type="molecule type" value="Genomic_DNA"/>
</dbReference>
<dbReference type="VEuPathDB" id="VectorBase:CSON002930"/>
<dbReference type="SUPFAM" id="SSF54236">
    <property type="entry name" value="Ubiquitin-like"/>
    <property type="match status" value="1"/>
</dbReference>
<feature type="domain" description="FERM" evidence="2">
    <location>
        <begin position="1086"/>
        <end position="1414"/>
    </location>
</feature>
<dbReference type="PROSITE" id="PS50057">
    <property type="entry name" value="FERM_3"/>
    <property type="match status" value="1"/>
</dbReference>
<evidence type="ECO:0000259" key="3">
    <source>
        <dbReference type="PROSITE" id="PS50106"/>
    </source>
</evidence>
<dbReference type="InterPro" id="IPR011993">
    <property type="entry name" value="PH-like_dom_sf"/>
</dbReference>
<dbReference type="InterPro" id="IPR001478">
    <property type="entry name" value="PDZ"/>
</dbReference>
<dbReference type="InterPro" id="IPR035963">
    <property type="entry name" value="FERM_2"/>
</dbReference>
<dbReference type="Pfam" id="PF00595">
    <property type="entry name" value="PDZ"/>
    <property type="match status" value="1"/>
</dbReference>
<dbReference type="SUPFAM" id="SSF50729">
    <property type="entry name" value="PH domain-like"/>
    <property type="match status" value="1"/>
</dbReference>
<proteinExistence type="predicted"/>
<dbReference type="Gene3D" id="2.30.29.30">
    <property type="entry name" value="Pleckstrin-homology domain (PH domain)/Phosphotyrosine-binding domain (PTB)"/>
    <property type="match status" value="1"/>
</dbReference>
<dbReference type="PANTHER" id="PTHR13429">
    <property type="entry name" value="FERM DOMAIN (PROTEIN4.1-EZRIN-RADIXIN-MOESIN) FAMILY"/>
    <property type="match status" value="1"/>
</dbReference>
<feature type="region of interest" description="Disordered" evidence="1">
    <location>
        <begin position="843"/>
        <end position="862"/>
    </location>
</feature>
<dbReference type="GO" id="GO:0030182">
    <property type="term" value="P:neuron differentiation"/>
    <property type="evidence" value="ECO:0007669"/>
    <property type="project" value="UniProtKB-ARBA"/>
</dbReference>
<dbReference type="InterPro" id="IPR029071">
    <property type="entry name" value="Ubiquitin-like_domsf"/>
</dbReference>
<accession>A0A336LIL9</accession>
<dbReference type="InterPro" id="IPR018980">
    <property type="entry name" value="FERM_PH-like_C"/>
</dbReference>
<dbReference type="GO" id="GO:0098592">
    <property type="term" value="C:cytoplasmic side of apical plasma membrane"/>
    <property type="evidence" value="ECO:0007669"/>
    <property type="project" value="TreeGrafter"/>
</dbReference>
<dbReference type="PRINTS" id="PR00935">
    <property type="entry name" value="BAND41"/>
</dbReference>
<dbReference type="InterPro" id="IPR014352">
    <property type="entry name" value="FERM/acyl-CoA-bd_prot_sf"/>
</dbReference>
<name>A0A336LIL9_CULSO</name>
<dbReference type="SMART" id="SM00295">
    <property type="entry name" value="B41"/>
    <property type="match status" value="1"/>
</dbReference>
<protein>
    <submittedName>
        <fullName evidence="4">CSON002930 protein</fullName>
    </submittedName>
</protein>
<feature type="compositionally biased region" description="Basic and acidic residues" evidence="1">
    <location>
        <begin position="846"/>
        <end position="862"/>
    </location>
</feature>
<dbReference type="SMART" id="SM01196">
    <property type="entry name" value="FERM_C"/>
    <property type="match status" value="1"/>
</dbReference>
<dbReference type="Pfam" id="PF26217">
    <property type="entry name" value="GDPGP1_N"/>
    <property type="match status" value="1"/>
</dbReference>
<reference evidence="4" key="1">
    <citation type="submission" date="2018-07" db="EMBL/GenBank/DDBJ databases">
        <authorList>
            <person name="Quirk P.G."/>
            <person name="Krulwich T.A."/>
        </authorList>
    </citation>
    <scope>NUCLEOTIDE SEQUENCE</scope>
</reference>
<dbReference type="SUPFAM" id="SSF50156">
    <property type="entry name" value="PDZ domain-like"/>
    <property type="match status" value="1"/>
</dbReference>
<dbReference type="PROSITE" id="PS50106">
    <property type="entry name" value="PDZ"/>
    <property type="match status" value="1"/>
</dbReference>
<evidence type="ECO:0000256" key="1">
    <source>
        <dbReference type="SAM" id="MobiDB-lite"/>
    </source>
</evidence>
<dbReference type="InterPro" id="IPR019749">
    <property type="entry name" value="Band_41_domain"/>
</dbReference>
<feature type="domain" description="PDZ" evidence="3">
    <location>
        <begin position="1720"/>
        <end position="1789"/>
    </location>
</feature>
<dbReference type="SUPFAM" id="SSF47031">
    <property type="entry name" value="Second domain of FERM"/>
    <property type="match status" value="1"/>
</dbReference>
<dbReference type="Gene3D" id="3.30.428.10">
    <property type="entry name" value="HIT-like"/>
    <property type="match status" value="1"/>
</dbReference>
<dbReference type="InterPro" id="IPR058866">
    <property type="entry name" value="GDPGP1_N"/>
</dbReference>
<sequence>MSLRMQKTNINVIQQAVTLPRKTTLKAPNQNKYCQYGECGSEDKNEELNHQQNQFGETIKRPTYGAYANVTLPRGPYLQYKFHANYDNKKFDRLSKNFDVNYASKFENINNSSNNLNNNERITMLKQEFNGLPRVRLLPSITDISNNPDKSQSELYFKCGNRANVYNEDVTTRCENSNDKMADYLGATKSIDDKTIDLNNLKFRENLNHSQKPMSLSSKSFSILTTQQRQTKKLQTGYYNNFNLCSNNLHFNFVTLADVNIAKPNGLSQLEGWALLCQSVQALQDMFLADTPPPNKIRPLVNPQTLQITSRGRVTFSILSANMPLILTHNELNNKVDSGLPSEKNNDNIPPFSSIIMDYLSPEYISCISQKAMFSESDIEKMWIYSLGVTLKQTISSQYIQGNSGNPSGITGRSKISVRTADAYHLSELVNEVEHKTVDMQLPEICLSALDKVILSMCEPKSNHRASLMFLLDVNYKVIESTLKLKWDAKHTKDNIFKYKLNIQQECVIKGTYGFLVQLNPDRSSKRRAPQLIESLDTPFDSQEFNFTKVNDQEVLFSINSDKFKDITFLINNSPLTQYHSLICPRLNACLPQKLTDEGLEFCLELLYNLNDPGYKIGYNSPLALASVNHLHLHLIYIPSNKLYVENLKLIPLLETRGLYKTSDETHIKAFCFRITSTNNIPTISKDTCKLIHYLCNKGLAHNICLTYEQKCKTTSGQINDDGDSKCLRLFVWPREKPRLFKTLAPFNVGFCEISGYVTVGCKNIYQSISENIILEYITAELGNTINYELEHDVVQIISEYCKNHQTIPFSHIVKDLFKEVETHLSSNAGFFKRDSCKYNMENVSEDNRSDTDSGRSSDLENMRNPYSHIIKYLPSQMPFRTINQPKLINENPLKVTRIQKNAVLHFKFGSLPHNKTFGTDGGEFESKHNEKNTNNRKHPIVRRINKRTESRRNTIEVNTNDLFLAKKQLQSVAENPELQFNFSKSTDHIDKIKQQSSCNIHESNNLSYDAKNKRISLPDLTLKTVCTIPKNLKVRRHRSVRDNVDLVMPPKNNGAYVIKSPEFIRNASLPPKFIDISEAKDQQKRYLNVLLINGTKVHLKCNPITVTARQVFEAVIKYEGVVENFFLGLCALIGGDFVFLPMDLKIYKVAPQVWINLQKKSITNEIVSFPLFVRIKFYLPTLRGISSLDSRHLFYLQLRKNVLEQQTLCTEDDLITLGGLALQAEIGDFKDFMRQIEYFTTTNYIPEITDSKPKDLAKYLRSSHFGKKGLNPVEAEHNFIRYMQALKEYGMHLYSAVWLTDDGLNLDVYVTISLKGIAIFERNVQKTLTRKHNEFHDSKNAYQRHLYSQFEWFEIENFCYTKHILCVIVHKTEGFQSKQKPQKIKYKLKMEDRKSYFAFNLASEHHKFYLKLRNSFVSVKELADELNTSIISESFSHDNDRRLVTEQQEFSTSYSIAEANIDKPIKSTGLRNLKKSMLNDHRLLKLKQKFLRRTKSSVSSSVCPTSFRPGGNSDAEKQNKENENPRLCSNASDLDLSGKMRNKVKMGTRAFSVQFLNKSFDNLHNSSIDSERLNQIGSCADIDKFHSQIDSSFYSNNVDENIELGMSLTSNCFDSNIAEKELINKENTKEACVIQTSIKSDFNLPVPDETVSDSLLEKFENLSCNTSIYDRIIKRIIITKELNSKIINNAKTKEFPIHKIHESQSHSNFSEINHQRYTLGISVVQGSDKNVYVKDMVDQGPSDKAGVKIGDQILAVNGVSLLHVPYEKCINLLQNTPLNCELIISQIVSFKQDWANTKSKNISVSPKNIYPDCYYNSNFLSKNHKRLKSKSTETISHKNSVLFETRTDDRSSYIDNLVELKNNIAVLSPDQSDDSDETQNMYERKYLGDVNLNAVKYFNKTSDRHAISPSKSMPDLPKIVDVVPKESHLVRPALPRVMGLSRKYVGPVKYPVTPAKYVSTSTVPKLHHQLSILAKSTDQQVFI</sequence>
<dbReference type="SMART" id="SM00228">
    <property type="entry name" value="PDZ"/>
    <property type="match status" value="1"/>
</dbReference>
<dbReference type="GO" id="GO:0009887">
    <property type="term" value="P:animal organ morphogenesis"/>
    <property type="evidence" value="ECO:0007669"/>
    <property type="project" value="UniProtKB-ARBA"/>
</dbReference>
<gene>
    <name evidence="4" type="primary">CSON002930</name>
</gene>
<dbReference type="Gene3D" id="1.20.80.10">
    <property type="match status" value="1"/>
</dbReference>
<dbReference type="CDD" id="cd14473">
    <property type="entry name" value="FERM_B-lobe"/>
    <property type="match status" value="1"/>
</dbReference>
<dbReference type="InterPro" id="IPR000299">
    <property type="entry name" value="FERM_domain"/>
</dbReference>
<dbReference type="InterPro" id="IPR036265">
    <property type="entry name" value="HIT-like_sf"/>
</dbReference>
<dbReference type="Gene3D" id="2.30.42.10">
    <property type="match status" value="1"/>
</dbReference>
<feature type="compositionally biased region" description="Basic and acidic residues" evidence="1">
    <location>
        <begin position="1515"/>
        <end position="1525"/>
    </location>
</feature>
<dbReference type="GO" id="GO:0035332">
    <property type="term" value="P:positive regulation of hippo signaling"/>
    <property type="evidence" value="ECO:0007669"/>
    <property type="project" value="TreeGrafter"/>
</dbReference>
<dbReference type="InterPro" id="IPR047145">
    <property type="entry name" value="FRMD6-like"/>
</dbReference>